<organism evidence="1">
    <name type="scientific">marine metagenome</name>
    <dbReference type="NCBI Taxonomy" id="408172"/>
    <lineage>
        <taxon>unclassified sequences</taxon>
        <taxon>metagenomes</taxon>
        <taxon>ecological metagenomes</taxon>
    </lineage>
</organism>
<protein>
    <submittedName>
        <fullName evidence="1">Uncharacterized protein</fullName>
    </submittedName>
</protein>
<evidence type="ECO:0000313" key="1">
    <source>
        <dbReference type="EMBL" id="SUZ78737.1"/>
    </source>
</evidence>
<name>A0A381QL52_9ZZZZ</name>
<accession>A0A381QL52</accession>
<dbReference type="AlphaFoldDB" id="A0A381QL52"/>
<gene>
    <name evidence="1" type="ORF">METZ01_LOCUS31591</name>
</gene>
<sequence length="41" mass="4326">MTCRSLLFVTLLFLGDAANCTLLLALTEGSGDNILAVGRLE</sequence>
<proteinExistence type="predicted"/>
<dbReference type="EMBL" id="UINC01001364">
    <property type="protein sequence ID" value="SUZ78737.1"/>
    <property type="molecule type" value="Genomic_DNA"/>
</dbReference>
<reference evidence="1" key="1">
    <citation type="submission" date="2018-05" db="EMBL/GenBank/DDBJ databases">
        <authorList>
            <person name="Lanie J.A."/>
            <person name="Ng W.-L."/>
            <person name="Kazmierczak K.M."/>
            <person name="Andrzejewski T.M."/>
            <person name="Davidsen T.M."/>
            <person name="Wayne K.J."/>
            <person name="Tettelin H."/>
            <person name="Glass J.I."/>
            <person name="Rusch D."/>
            <person name="Podicherti R."/>
            <person name="Tsui H.-C.T."/>
            <person name="Winkler M.E."/>
        </authorList>
    </citation>
    <scope>NUCLEOTIDE SEQUENCE</scope>
</reference>